<evidence type="ECO:0000256" key="1">
    <source>
        <dbReference type="ARBA" id="ARBA00022679"/>
    </source>
</evidence>
<feature type="coiled-coil region" evidence="6">
    <location>
        <begin position="464"/>
        <end position="505"/>
    </location>
</feature>
<evidence type="ECO:0000259" key="8">
    <source>
        <dbReference type="PROSITE" id="PS50011"/>
    </source>
</evidence>
<dbReference type="EMBL" id="WTPX01000057">
    <property type="protein sequence ID" value="NNJ25986.1"/>
    <property type="molecule type" value="Genomic_DNA"/>
</dbReference>
<dbReference type="Gene3D" id="1.25.40.10">
    <property type="entry name" value="Tetratricopeptide repeat domain"/>
    <property type="match status" value="1"/>
</dbReference>
<accession>A0ABX1VEY5</accession>
<keyword evidence="4 5" id="KW-0067">ATP-binding</keyword>
<gene>
    <name evidence="9" type="primary">pknD_9</name>
    <name evidence="9" type="ORF">LzC2_20650</name>
</gene>
<evidence type="ECO:0000256" key="2">
    <source>
        <dbReference type="ARBA" id="ARBA00022741"/>
    </source>
</evidence>
<dbReference type="Gene3D" id="1.10.510.10">
    <property type="entry name" value="Transferase(Phosphotransferase) domain 1"/>
    <property type="match status" value="1"/>
</dbReference>
<protein>
    <submittedName>
        <fullName evidence="9">Serine/threonine-protein kinase PknD</fullName>
        <ecNumber evidence="9">2.7.11.1</ecNumber>
    </submittedName>
</protein>
<feature type="domain" description="Protein kinase" evidence="8">
    <location>
        <begin position="108"/>
        <end position="406"/>
    </location>
</feature>
<keyword evidence="6" id="KW-0175">Coiled coil</keyword>
<dbReference type="InterPro" id="IPR011009">
    <property type="entry name" value="Kinase-like_dom_sf"/>
</dbReference>
<keyword evidence="7" id="KW-1133">Transmembrane helix</keyword>
<evidence type="ECO:0000256" key="3">
    <source>
        <dbReference type="ARBA" id="ARBA00022777"/>
    </source>
</evidence>
<keyword evidence="7" id="KW-0472">Membrane</keyword>
<name>A0ABX1VEY5_9PLAN</name>
<dbReference type="PROSITE" id="PS00108">
    <property type="entry name" value="PROTEIN_KINASE_ST"/>
    <property type="match status" value="1"/>
</dbReference>
<organism evidence="9 10">
    <name type="scientific">Alienimonas chondri</name>
    <dbReference type="NCBI Taxonomy" id="2681879"/>
    <lineage>
        <taxon>Bacteria</taxon>
        <taxon>Pseudomonadati</taxon>
        <taxon>Planctomycetota</taxon>
        <taxon>Planctomycetia</taxon>
        <taxon>Planctomycetales</taxon>
        <taxon>Planctomycetaceae</taxon>
        <taxon>Alienimonas</taxon>
    </lineage>
</organism>
<dbReference type="InterPro" id="IPR000719">
    <property type="entry name" value="Prot_kinase_dom"/>
</dbReference>
<proteinExistence type="predicted"/>
<evidence type="ECO:0000256" key="5">
    <source>
        <dbReference type="PROSITE-ProRule" id="PRU10141"/>
    </source>
</evidence>
<dbReference type="SUPFAM" id="SSF48452">
    <property type="entry name" value="TPR-like"/>
    <property type="match status" value="1"/>
</dbReference>
<comment type="caution">
    <text evidence="9">The sequence shown here is derived from an EMBL/GenBank/DDBJ whole genome shotgun (WGS) entry which is preliminary data.</text>
</comment>
<evidence type="ECO:0000256" key="6">
    <source>
        <dbReference type="SAM" id="Coils"/>
    </source>
</evidence>
<keyword evidence="3 9" id="KW-0418">Kinase</keyword>
<feature type="transmembrane region" description="Helical" evidence="7">
    <location>
        <begin position="431"/>
        <end position="452"/>
    </location>
</feature>
<evidence type="ECO:0000313" key="9">
    <source>
        <dbReference type="EMBL" id="NNJ25986.1"/>
    </source>
</evidence>
<evidence type="ECO:0000313" key="10">
    <source>
        <dbReference type="Proteomes" id="UP000609651"/>
    </source>
</evidence>
<dbReference type="GO" id="GO:0004674">
    <property type="term" value="F:protein serine/threonine kinase activity"/>
    <property type="evidence" value="ECO:0007669"/>
    <property type="project" value="UniProtKB-EC"/>
</dbReference>
<dbReference type="SUPFAM" id="SSF56112">
    <property type="entry name" value="Protein kinase-like (PK-like)"/>
    <property type="match status" value="1"/>
</dbReference>
<dbReference type="PANTHER" id="PTHR43289:SF6">
    <property type="entry name" value="SERINE_THREONINE-PROTEIN KINASE NEKL-3"/>
    <property type="match status" value="1"/>
</dbReference>
<dbReference type="EC" id="2.7.11.1" evidence="9"/>
<evidence type="ECO:0000256" key="4">
    <source>
        <dbReference type="ARBA" id="ARBA00022840"/>
    </source>
</evidence>
<keyword evidence="2 5" id="KW-0547">Nucleotide-binding</keyword>
<dbReference type="InterPro" id="IPR017441">
    <property type="entry name" value="Protein_kinase_ATP_BS"/>
</dbReference>
<dbReference type="PROSITE" id="PS50011">
    <property type="entry name" value="PROTEIN_KINASE_DOM"/>
    <property type="match status" value="1"/>
</dbReference>
<keyword evidence="7" id="KW-0812">Transmembrane</keyword>
<sequence length="784" mass="86646">MSHRASTTPRPNVAPGRAQFVDEMSIFLRAVDIELPGERAAFLAEVCGEDAALRSAIARLLKEHDREDHPLDRPIVRPDEADRSAEEFSGEATLRFAPPDVGETVGPYRLREKIGEGGFGLVYVADQLYPVRRRVALKIMRPGTETGETTARFEAERQALALMDHPNIARVFDAGATETGQQYFAMELVRGVALTAFCDGARLDVRGRLDLFVSICNAVQHAHQKGVVHRDLKPSNVLVTLQDGRPVPKVIDFGIVKAVGPKLTDQTIYTGFRAMVGTPAYMSPEQAEMSSEEVDTRSDVYSLGVLLYELLTGSTPFAGDRLREAGLIEFRRILLEEEPPRPSTRFSTLRMDLATTAAAHRRLEPARLASALRGDLDWVVMKALEKARGRRYPTAAALGEDVTRYIEGMPVEARPPSTAYRFSKFARRHKAVLGTATIVAAALVIGAGVSVWQAANARIAEGQARAAETLARAAESQARRSEAEADRSRDELEEFVDRLRRATDLLGKARALADAGDRAAALKAHDQATEAQPRYFLVWSERGLFFARLGLWDRAAADFARARDLGAPATGAEFLGVPQLFIYTNRSTEYREVARAMAAAEGRYEQTELRGRLAGPLSRSEAARLAVAAERLIEDDRSEDDRSDAGPESFDRRGRIPDGVKRYIAGWAYLRAGEPDRAIVRLEQAAADRRWYGYGIVSPLLALAYAEAGRPQAAAEAFEVAERTLDGYLADAAERAEGVPPMPWFDWVEFLLFHRTAVARFGSDRDDLEERLEALRRRTLDGLE</sequence>
<dbReference type="Gene3D" id="3.30.200.20">
    <property type="entry name" value="Phosphorylase Kinase, domain 1"/>
    <property type="match status" value="1"/>
</dbReference>
<feature type="binding site" evidence="5">
    <location>
        <position position="138"/>
    </location>
    <ligand>
        <name>ATP</name>
        <dbReference type="ChEBI" id="CHEBI:30616"/>
    </ligand>
</feature>
<dbReference type="CDD" id="cd14014">
    <property type="entry name" value="STKc_PknB_like"/>
    <property type="match status" value="1"/>
</dbReference>
<evidence type="ECO:0000256" key="7">
    <source>
        <dbReference type="SAM" id="Phobius"/>
    </source>
</evidence>
<dbReference type="PROSITE" id="PS00107">
    <property type="entry name" value="PROTEIN_KINASE_ATP"/>
    <property type="match status" value="1"/>
</dbReference>
<dbReference type="SMART" id="SM00220">
    <property type="entry name" value="S_TKc"/>
    <property type="match status" value="1"/>
</dbReference>
<keyword evidence="10" id="KW-1185">Reference proteome</keyword>
<dbReference type="InterPro" id="IPR008271">
    <property type="entry name" value="Ser/Thr_kinase_AS"/>
</dbReference>
<keyword evidence="1 9" id="KW-0808">Transferase</keyword>
<dbReference type="PANTHER" id="PTHR43289">
    <property type="entry name" value="MITOGEN-ACTIVATED PROTEIN KINASE KINASE KINASE 20-RELATED"/>
    <property type="match status" value="1"/>
</dbReference>
<reference evidence="9 10" key="1">
    <citation type="journal article" date="2020" name="Syst. Appl. Microbiol.">
        <title>Alienimonas chondri sp. nov., a novel planctomycete isolated from the biofilm of the red alga Chondrus crispus.</title>
        <authorList>
            <person name="Vitorino I."/>
            <person name="Albuquerque L."/>
            <person name="Wiegand S."/>
            <person name="Kallscheuer N."/>
            <person name="da Costa M.S."/>
            <person name="Lobo-da-Cunha A."/>
            <person name="Jogler C."/>
            <person name="Lage O.M."/>
        </authorList>
    </citation>
    <scope>NUCLEOTIDE SEQUENCE [LARGE SCALE GENOMIC DNA]</scope>
    <source>
        <strain evidence="9 10">LzC2</strain>
    </source>
</reference>
<dbReference type="Proteomes" id="UP000609651">
    <property type="component" value="Unassembled WGS sequence"/>
</dbReference>
<dbReference type="InterPro" id="IPR011990">
    <property type="entry name" value="TPR-like_helical_dom_sf"/>
</dbReference>
<dbReference type="Pfam" id="PF00069">
    <property type="entry name" value="Pkinase"/>
    <property type="match status" value="1"/>
</dbReference>